<evidence type="ECO:0000256" key="6">
    <source>
        <dbReference type="ARBA" id="ARBA00022782"/>
    </source>
</evidence>
<keyword evidence="3" id="KW-0597">Phosphoprotein</keyword>
<dbReference type="GO" id="GO:0005829">
    <property type="term" value="C:cytosol"/>
    <property type="evidence" value="ECO:0007669"/>
    <property type="project" value="TreeGrafter"/>
</dbReference>
<evidence type="ECO:0000256" key="7">
    <source>
        <dbReference type="ARBA" id="ARBA00022943"/>
    </source>
</evidence>
<feature type="compositionally biased region" description="Polar residues" evidence="10">
    <location>
        <begin position="311"/>
        <end position="323"/>
    </location>
</feature>
<feature type="domain" description="IRS-type PTB" evidence="12">
    <location>
        <begin position="122"/>
        <end position="235"/>
    </location>
</feature>
<keyword evidence="4" id="KW-0341">Growth regulation</keyword>
<dbReference type="PRINTS" id="PR00628">
    <property type="entry name" value="INSULINRSI"/>
</dbReference>
<name>A0AAU9U6F5_EUPED</name>
<feature type="compositionally biased region" description="Basic and acidic residues" evidence="10">
    <location>
        <begin position="436"/>
        <end position="458"/>
    </location>
</feature>
<dbReference type="InterPro" id="IPR039011">
    <property type="entry name" value="IRS"/>
</dbReference>
<keyword evidence="7" id="KW-0896">Oogenesis</keyword>
<feature type="region of interest" description="Disordered" evidence="10">
    <location>
        <begin position="1015"/>
        <end position="1038"/>
    </location>
</feature>
<dbReference type="GO" id="GO:0005886">
    <property type="term" value="C:plasma membrane"/>
    <property type="evidence" value="ECO:0007669"/>
    <property type="project" value="TreeGrafter"/>
</dbReference>
<dbReference type="PANTHER" id="PTHR10614:SF13">
    <property type="entry name" value="INSULIN RECEPTOR SUBSTRATE 1"/>
    <property type="match status" value="1"/>
</dbReference>
<dbReference type="GO" id="GO:0043548">
    <property type="term" value="F:phosphatidylinositol 3-kinase binding"/>
    <property type="evidence" value="ECO:0007669"/>
    <property type="project" value="TreeGrafter"/>
</dbReference>
<evidence type="ECO:0000313" key="14">
    <source>
        <dbReference type="Proteomes" id="UP001153954"/>
    </source>
</evidence>
<feature type="region of interest" description="Disordered" evidence="10">
    <location>
        <begin position="307"/>
        <end position="343"/>
    </location>
</feature>
<evidence type="ECO:0000259" key="12">
    <source>
        <dbReference type="PROSITE" id="PS51064"/>
    </source>
</evidence>
<accession>A0AAU9U6F5</accession>
<evidence type="ECO:0000256" key="2">
    <source>
        <dbReference type="ARBA" id="ARBA00015710"/>
    </source>
</evidence>
<dbReference type="Proteomes" id="UP001153954">
    <property type="component" value="Unassembled WGS sequence"/>
</dbReference>
<feature type="region of interest" description="Disordered" evidence="10">
    <location>
        <begin position="950"/>
        <end position="970"/>
    </location>
</feature>
<comment type="caution">
    <text evidence="13">The sequence shown here is derived from an EMBL/GenBank/DDBJ whole genome shotgun (WGS) entry which is preliminary data.</text>
</comment>
<evidence type="ECO:0000256" key="4">
    <source>
        <dbReference type="ARBA" id="ARBA00022604"/>
    </source>
</evidence>
<protein>
    <recommendedName>
        <fullName evidence="2">Insulin receptor substrate 1</fullName>
    </recommendedName>
    <alternativeName>
        <fullName evidence="8">Protein chico</fullName>
    </alternativeName>
</protein>
<comment type="subunit">
    <text evidence="1">Bindings to phosphatidylinositol 3-kinase and SHP2.</text>
</comment>
<dbReference type="Pfam" id="PF00169">
    <property type="entry name" value="PH"/>
    <property type="match status" value="1"/>
</dbReference>
<dbReference type="InterPro" id="IPR011993">
    <property type="entry name" value="PH-like_dom_sf"/>
</dbReference>
<dbReference type="PROSITE" id="PS51064">
    <property type="entry name" value="IRS_PTB"/>
    <property type="match status" value="1"/>
</dbReference>
<sequence length="1317" mass="142555">MAAMAEGGAVVRQGHLRKLKTMKKKYFVLRAETSESSARLEYYESEKKFRAGAAPRRVLPLKSCYNITRRLDLKQKHVIALFTKEEQLCIVAENEQDLHLWLTAILKHFRSDDASEELLHPIQHVWQVNVQKKGLGASKNIQGLYNLCLTDKTLALVKIKSHNNIISDLGIPERVEYSLKNIRRCGDSECFFYMEVGRQTTTGAGELWMHSDDSNIAQSMHSTIYHAMRNCAKETENEKDHIIIPGKNSLLEGSHPLPARRASVSDGRGRAGTYNDKSLCVGSCIRQCVCASATYSIDDSSAAIAPLTPKNAENQPPNNTLTTDKNDQPARLKKHNRTDSLPTGYLFQEPLKIGHTRTWSTPLTGDELDRAILEKSLIHSSCKVINGKDIFPSSKKTSSCRRASTGQRFPKLSPAHTKNSSALRKRCETMPSRSSYEPERLPPRDTEVDGLDSSRDDVDSVSEWYRTPRIPEEPDCCDALSKDFMSMTTRGSSIAHSRTSSTCADEEADAPDGYLRMAPGHEPLAHVSSSGSVCSGTPSTDPRFRYVAEELQHLRTAPGHEPLAHVSSSGSVCSGTPSTDPRFRYVAEELQHLRTAPGHEPLAHVSSSGSVCSGTPSTDPRFRYVAEELQHLRTAPGHEPLAHVSSSGSVCSGTPSTDPRFRYVAEELQHLRTAPGHEPLAHVSSSGSVCSGTPSTDPRFRYVAEELQHLRTAPGHEPLAHVSSSGSVCSGTPSTDPRFRYVAEELQHLRTAPGHEPLAHVSSSGSVCSGTPSTDPRFRYVAEELQHLRTAPGHEPLAHVSSSGSVCSGTPSTDPRFRYVAEELQHLRTAPGHEPLAHVSSSGSVCSGTPSTDPRFRYVAEELQHLRTAPGHEPLAHVSSSGSVCSGTPSTDPRFRYVAEELQHLRTAPGHEPLAHVSSSGSVCSGTPSTDPRFRYVAEELQHLRTAPGHEPLADVSSSGSVCSGTPSTDPRFSEYQLDLVRAHISAERSTRAYSVGSRPVPTRSEPARLRAYSAGARRPPAHHHHNPPPRSSADDLMELDFSSNSPKVVPGSYQSLSCPQVIMARTPPAAGFVEPRRSNVDEYVDMSPRNAGYVEMRPGEHAPAATTAPATPATPATPGTSATSAAPTAPAASTPDGYVEMSYGRAATRPIAIVTPRVPPPAPSTSTPTAAASPDERRRGRGARTPLGSQTLFHMSMESPCSPDDDEGHGLSTVRELAEDGRRSPVPEVSSSPQYVQLARAPAPPSEPPPAPAAPNPTSVAAAAPAKVIARPDDVREGVHYAALDLEPRRALAAPAPRLYTQIDFLRSEKFAADAT</sequence>
<feature type="compositionally biased region" description="Low complexity" evidence="10">
    <location>
        <begin position="956"/>
        <end position="969"/>
    </location>
</feature>
<dbReference type="SUPFAM" id="SSF50729">
    <property type="entry name" value="PH domain-like"/>
    <property type="match status" value="2"/>
</dbReference>
<feature type="region of interest" description="Disordered" evidence="10">
    <location>
        <begin position="1102"/>
        <end position="1138"/>
    </location>
</feature>
<feature type="compositionally biased region" description="Basic and acidic residues" evidence="10">
    <location>
        <begin position="1217"/>
        <end position="1226"/>
    </location>
</feature>
<dbReference type="CDD" id="cd01204">
    <property type="entry name" value="PTB_IRS"/>
    <property type="match status" value="1"/>
</dbReference>
<dbReference type="PANTHER" id="PTHR10614">
    <property type="entry name" value="INSULIN RECEPTOR SUBSTRATE"/>
    <property type="match status" value="1"/>
</dbReference>
<evidence type="ECO:0000313" key="13">
    <source>
        <dbReference type="EMBL" id="CAH2093285.1"/>
    </source>
</evidence>
<dbReference type="GO" id="GO:0008286">
    <property type="term" value="P:insulin receptor signaling pathway"/>
    <property type="evidence" value="ECO:0007669"/>
    <property type="project" value="InterPro"/>
</dbReference>
<proteinExistence type="predicted"/>
<dbReference type="InterPro" id="IPR001849">
    <property type="entry name" value="PH_domain"/>
</dbReference>
<dbReference type="GO" id="GO:0048477">
    <property type="term" value="P:oogenesis"/>
    <property type="evidence" value="ECO:0007669"/>
    <property type="project" value="UniProtKB-KW"/>
</dbReference>
<dbReference type="CDD" id="cd01257">
    <property type="entry name" value="PH_IRS"/>
    <property type="match status" value="1"/>
</dbReference>
<dbReference type="Gene3D" id="2.30.29.30">
    <property type="entry name" value="Pleckstrin-homology domain (PH domain)/Phosphotyrosine-binding domain (PTB)"/>
    <property type="match status" value="2"/>
</dbReference>
<evidence type="ECO:0000256" key="9">
    <source>
        <dbReference type="ARBA" id="ARBA00046145"/>
    </source>
</evidence>
<evidence type="ECO:0000256" key="1">
    <source>
        <dbReference type="ARBA" id="ARBA00011440"/>
    </source>
</evidence>
<feature type="region of interest" description="Disordered" evidence="10">
    <location>
        <begin position="248"/>
        <end position="268"/>
    </location>
</feature>
<keyword evidence="6" id="KW-0221">Differentiation</keyword>
<keyword evidence="14" id="KW-1185">Reference proteome</keyword>
<dbReference type="PROSITE" id="PS50003">
    <property type="entry name" value="PH_DOMAIN"/>
    <property type="match status" value="1"/>
</dbReference>
<evidence type="ECO:0000256" key="5">
    <source>
        <dbReference type="ARBA" id="ARBA00022737"/>
    </source>
</evidence>
<dbReference type="SMART" id="SM00233">
    <property type="entry name" value="PH"/>
    <property type="match status" value="1"/>
</dbReference>
<feature type="compositionally biased region" description="Low complexity" evidence="10">
    <location>
        <begin position="1103"/>
        <end position="1136"/>
    </location>
</feature>
<reference evidence="13" key="1">
    <citation type="submission" date="2022-03" db="EMBL/GenBank/DDBJ databases">
        <authorList>
            <person name="Tunstrom K."/>
        </authorList>
    </citation>
    <scope>NUCLEOTIDE SEQUENCE</scope>
</reference>
<feature type="domain" description="PH" evidence="11">
    <location>
        <begin position="9"/>
        <end position="110"/>
    </location>
</feature>
<feature type="compositionally biased region" description="Low complexity" evidence="10">
    <location>
        <begin position="1165"/>
        <end position="1174"/>
    </location>
</feature>
<dbReference type="EMBL" id="CAKOGL010000012">
    <property type="protein sequence ID" value="CAH2093285.1"/>
    <property type="molecule type" value="Genomic_DNA"/>
</dbReference>
<comment type="function">
    <text evidence="9">Activates phosphatidylinositol 3-kinase when bound to the regulatory p85 subunit. May mediate the control of various cellular processes by insulin-like peptides. When phosphorylated by the insulin receptor binds specifically to various cellular proteins containing SH2 domains. Involved in control of cell proliferation, cell size, and body and organ growth throughout development. Also has a role in a signaling pathway controlling the physiological response required to endure periods of low nutrient conditions. Insulin/insulin-like growth factor (IGF) signaling pathway has a role in regulating aging and is necessary in the ovary for vitellogenic maturation.</text>
</comment>
<keyword evidence="5" id="KW-0677">Repeat</keyword>
<feature type="compositionally biased region" description="Polar residues" evidence="10">
    <location>
        <begin position="394"/>
        <end position="407"/>
    </location>
</feature>
<organism evidence="13 14">
    <name type="scientific">Euphydryas editha</name>
    <name type="common">Edith's checkerspot</name>
    <dbReference type="NCBI Taxonomy" id="104508"/>
    <lineage>
        <taxon>Eukaryota</taxon>
        <taxon>Metazoa</taxon>
        <taxon>Ecdysozoa</taxon>
        <taxon>Arthropoda</taxon>
        <taxon>Hexapoda</taxon>
        <taxon>Insecta</taxon>
        <taxon>Pterygota</taxon>
        <taxon>Neoptera</taxon>
        <taxon>Endopterygota</taxon>
        <taxon>Lepidoptera</taxon>
        <taxon>Glossata</taxon>
        <taxon>Ditrysia</taxon>
        <taxon>Papilionoidea</taxon>
        <taxon>Nymphalidae</taxon>
        <taxon>Nymphalinae</taxon>
        <taxon>Euphydryas</taxon>
    </lineage>
</organism>
<feature type="compositionally biased region" description="Pro residues" evidence="10">
    <location>
        <begin position="1243"/>
        <end position="1256"/>
    </location>
</feature>
<dbReference type="Pfam" id="PF02174">
    <property type="entry name" value="IRS"/>
    <property type="match status" value="1"/>
</dbReference>
<dbReference type="GO" id="GO:0005158">
    <property type="term" value="F:insulin receptor binding"/>
    <property type="evidence" value="ECO:0007669"/>
    <property type="project" value="InterPro"/>
</dbReference>
<feature type="region of interest" description="Disordered" evidence="10">
    <location>
        <begin position="1155"/>
        <end position="1265"/>
    </location>
</feature>
<dbReference type="SMART" id="SM01244">
    <property type="entry name" value="IRS"/>
    <property type="match status" value="1"/>
</dbReference>
<evidence type="ECO:0000256" key="3">
    <source>
        <dbReference type="ARBA" id="ARBA00022553"/>
    </source>
</evidence>
<feature type="region of interest" description="Disordered" evidence="10">
    <location>
        <begin position="393"/>
        <end position="460"/>
    </location>
</feature>
<dbReference type="InterPro" id="IPR002404">
    <property type="entry name" value="IRS_PTB"/>
</dbReference>
<evidence type="ECO:0000256" key="10">
    <source>
        <dbReference type="SAM" id="MobiDB-lite"/>
    </source>
</evidence>
<evidence type="ECO:0000259" key="11">
    <source>
        <dbReference type="PROSITE" id="PS50003"/>
    </source>
</evidence>
<gene>
    <name evidence="13" type="ORF">EEDITHA_LOCUS8964</name>
</gene>
<dbReference type="SMART" id="SM00310">
    <property type="entry name" value="PTBI"/>
    <property type="match status" value="1"/>
</dbReference>
<evidence type="ECO:0000256" key="8">
    <source>
        <dbReference type="ARBA" id="ARBA00033282"/>
    </source>
</evidence>